<reference evidence="2" key="1">
    <citation type="submission" date="2018-01" db="EMBL/GenBank/DDBJ databases">
        <title>An insight into the sialome of Amazonian anophelines.</title>
        <authorList>
            <person name="Ribeiro J.M."/>
            <person name="Scarpassa V."/>
            <person name="Calvo E."/>
        </authorList>
    </citation>
    <scope>NUCLEOTIDE SEQUENCE</scope>
</reference>
<proteinExistence type="predicted"/>
<evidence type="ECO:0000256" key="1">
    <source>
        <dbReference type="SAM" id="SignalP"/>
    </source>
</evidence>
<keyword evidence="1" id="KW-0732">Signal</keyword>
<feature type="chain" id="PRO_5014889015" evidence="1">
    <location>
        <begin position="24"/>
        <end position="66"/>
    </location>
</feature>
<dbReference type="EMBL" id="GGFL01012339">
    <property type="protein sequence ID" value="MBW76517.1"/>
    <property type="molecule type" value="Transcribed_RNA"/>
</dbReference>
<accession>A0A2M4DG23</accession>
<dbReference type="AlphaFoldDB" id="A0A2M4DG23"/>
<sequence length="66" mass="6884">MPCAVAALARAVLVMLLLRCCVAACDDDGHNAQSCNPATCVTFVLHSLAVAVRSCSSTWGAEQECE</sequence>
<evidence type="ECO:0000313" key="2">
    <source>
        <dbReference type="EMBL" id="MBW76517.1"/>
    </source>
</evidence>
<feature type="signal peptide" evidence="1">
    <location>
        <begin position="1"/>
        <end position="23"/>
    </location>
</feature>
<protein>
    <submittedName>
        <fullName evidence="2">Putative secreted protein</fullName>
    </submittedName>
</protein>
<name>A0A2M4DG23_ANODA</name>
<organism evidence="2">
    <name type="scientific">Anopheles darlingi</name>
    <name type="common">Mosquito</name>
    <dbReference type="NCBI Taxonomy" id="43151"/>
    <lineage>
        <taxon>Eukaryota</taxon>
        <taxon>Metazoa</taxon>
        <taxon>Ecdysozoa</taxon>
        <taxon>Arthropoda</taxon>
        <taxon>Hexapoda</taxon>
        <taxon>Insecta</taxon>
        <taxon>Pterygota</taxon>
        <taxon>Neoptera</taxon>
        <taxon>Endopterygota</taxon>
        <taxon>Diptera</taxon>
        <taxon>Nematocera</taxon>
        <taxon>Culicoidea</taxon>
        <taxon>Culicidae</taxon>
        <taxon>Anophelinae</taxon>
        <taxon>Anopheles</taxon>
    </lineage>
</organism>